<dbReference type="GO" id="GO:1900150">
    <property type="term" value="P:regulation of defense response to fungus"/>
    <property type="evidence" value="ECO:0007669"/>
    <property type="project" value="InterPro"/>
</dbReference>
<organism evidence="1 2">
    <name type="scientific">Zostera marina</name>
    <name type="common">Eelgrass</name>
    <dbReference type="NCBI Taxonomy" id="29655"/>
    <lineage>
        <taxon>Eukaryota</taxon>
        <taxon>Viridiplantae</taxon>
        <taxon>Streptophyta</taxon>
        <taxon>Embryophyta</taxon>
        <taxon>Tracheophyta</taxon>
        <taxon>Spermatophyta</taxon>
        <taxon>Magnoliopsida</taxon>
        <taxon>Liliopsida</taxon>
        <taxon>Zosteraceae</taxon>
        <taxon>Zostera</taxon>
    </lineage>
</organism>
<evidence type="ECO:0000313" key="1">
    <source>
        <dbReference type="EMBL" id="KMZ75514.1"/>
    </source>
</evidence>
<reference evidence="2" key="1">
    <citation type="journal article" date="2016" name="Nature">
        <title>The genome of the seagrass Zostera marina reveals angiosperm adaptation to the sea.</title>
        <authorList>
            <person name="Olsen J.L."/>
            <person name="Rouze P."/>
            <person name="Verhelst B."/>
            <person name="Lin Y.-C."/>
            <person name="Bayer T."/>
            <person name="Collen J."/>
            <person name="Dattolo E."/>
            <person name="De Paoli E."/>
            <person name="Dittami S."/>
            <person name="Maumus F."/>
            <person name="Michel G."/>
            <person name="Kersting A."/>
            <person name="Lauritano C."/>
            <person name="Lohaus R."/>
            <person name="Toepel M."/>
            <person name="Tonon T."/>
            <person name="Vanneste K."/>
            <person name="Amirebrahimi M."/>
            <person name="Brakel J."/>
            <person name="Bostroem C."/>
            <person name="Chovatia M."/>
            <person name="Grimwood J."/>
            <person name="Jenkins J.W."/>
            <person name="Jueterbock A."/>
            <person name="Mraz A."/>
            <person name="Stam W.T."/>
            <person name="Tice H."/>
            <person name="Bornberg-Bauer E."/>
            <person name="Green P.J."/>
            <person name="Pearson G.A."/>
            <person name="Procaccini G."/>
            <person name="Duarte C.M."/>
            <person name="Schmutz J."/>
            <person name="Reusch T.B.H."/>
            <person name="Van de Peer Y."/>
        </authorList>
    </citation>
    <scope>NUCLEOTIDE SEQUENCE [LARGE SCALE GENOMIC DNA]</scope>
    <source>
        <strain evidence="2">cv. Finnish</strain>
    </source>
</reference>
<dbReference type="STRING" id="29655.A0A0K9Q2T9"/>
<dbReference type="OMA" id="CECVCEK"/>
<comment type="caution">
    <text evidence="1">The sequence shown here is derived from an EMBL/GenBank/DDBJ whole genome shotgun (WGS) entry which is preliminary data.</text>
</comment>
<keyword evidence="2" id="KW-1185">Reference proteome</keyword>
<accession>A0A0K9Q2T9</accession>
<protein>
    <recommendedName>
        <fullName evidence="3">HMA domain-containing protein</fullName>
    </recommendedName>
</protein>
<name>A0A0K9Q2T9_ZOSMR</name>
<proteinExistence type="predicted"/>
<dbReference type="OrthoDB" id="694076at2759"/>
<dbReference type="PANTHER" id="PTHR47488">
    <property type="entry name" value="HEAVY METAL TRANSPORT/DETOXIFICATION SUPERFAMILY PROTEIN"/>
    <property type="match status" value="1"/>
</dbReference>
<dbReference type="PRINTS" id="PR01217">
    <property type="entry name" value="PRICHEXTENSN"/>
</dbReference>
<dbReference type="AlphaFoldDB" id="A0A0K9Q2T9"/>
<dbReference type="InterPro" id="IPR044169">
    <property type="entry name" value="PI21"/>
</dbReference>
<gene>
    <name evidence="1" type="ORF">ZOSMA_114G01120</name>
</gene>
<evidence type="ECO:0008006" key="3">
    <source>
        <dbReference type="Google" id="ProtNLM"/>
    </source>
</evidence>
<dbReference type="EMBL" id="LFYR01000167">
    <property type="protein sequence ID" value="KMZ75514.1"/>
    <property type="molecule type" value="Genomic_DNA"/>
</dbReference>
<dbReference type="Proteomes" id="UP000036987">
    <property type="component" value="Unassembled WGS sequence"/>
</dbReference>
<evidence type="ECO:0000313" key="2">
    <source>
        <dbReference type="Proteomes" id="UP000036987"/>
    </source>
</evidence>
<sequence>MGEDKVLIVVCNDLSCYRCRKKMERILSRYKDEWCVTKIVWEIKCNKITLSGPFDPAELEKKLCCLACRIIKDFEIPKPPEPPEPPPKEKKPCPCPPPSPPHLIYVKGQICICGKPKPPPPPPKEDPPKPCPLVVCHCTCVCEKPKETKPEPPPPTPPPSPPPIKVTCECVCEKNEKSCHKSNGCDGGYNYDPCRCNYPPPDLYGRGTCQFIHHTVYEDAPNGCTIM</sequence>
<dbReference type="PANTHER" id="PTHR47488:SF7">
    <property type="entry name" value="HEAVY METAL TRANSPORT_DETOXIFICATION SUPERFAMILY PROTEIN"/>
    <property type="match status" value="1"/>
</dbReference>